<name>A0A2N9IKD0_FAGSY</name>
<accession>A0A2N9IKD0</accession>
<dbReference type="InterPro" id="IPR017451">
    <property type="entry name" value="F-box-assoc_interact_dom"/>
</dbReference>
<evidence type="ECO:0000313" key="3">
    <source>
        <dbReference type="EMBL" id="SPD25302.1"/>
    </source>
</evidence>
<dbReference type="PANTHER" id="PTHR31672">
    <property type="entry name" value="BNACNNG10540D PROTEIN"/>
    <property type="match status" value="1"/>
</dbReference>
<dbReference type="SUPFAM" id="SSF81383">
    <property type="entry name" value="F-box domain"/>
    <property type="match status" value="1"/>
</dbReference>
<dbReference type="PANTHER" id="PTHR31672:SF13">
    <property type="entry name" value="F-BOX PROTEIN CPR30-LIKE"/>
    <property type="match status" value="1"/>
</dbReference>
<dbReference type="Gene3D" id="1.20.1280.50">
    <property type="match status" value="1"/>
</dbReference>
<evidence type="ECO:0000256" key="1">
    <source>
        <dbReference type="SAM" id="MobiDB-lite"/>
    </source>
</evidence>
<feature type="region of interest" description="Disordered" evidence="1">
    <location>
        <begin position="1"/>
        <end position="20"/>
    </location>
</feature>
<dbReference type="EMBL" id="OIVN01006112">
    <property type="protein sequence ID" value="SPD25302.1"/>
    <property type="molecule type" value="Genomic_DNA"/>
</dbReference>
<dbReference type="AlphaFoldDB" id="A0A2N9IKD0"/>
<protein>
    <recommendedName>
        <fullName evidence="2">F-box domain-containing protein</fullName>
    </recommendedName>
</protein>
<dbReference type="Pfam" id="PF00646">
    <property type="entry name" value="F-box"/>
    <property type="match status" value="1"/>
</dbReference>
<dbReference type="InterPro" id="IPR036047">
    <property type="entry name" value="F-box-like_dom_sf"/>
</dbReference>
<dbReference type="CDD" id="cd22157">
    <property type="entry name" value="F-box_AtFBW1-like"/>
    <property type="match status" value="1"/>
</dbReference>
<dbReference type="Pfam" id="PF07734">
    <property type="entry name" value="FBA_1"/>
    <property type="match status" value="1"/>
</dbReference>
<dbReference type="InterPro" id="IPR006527">
    <property type="entry name" value="F-box-assoc_dom_typ1"/>
</dbReference>
<dbReference type="SMART" id="SM00256">
    <property type="entry name" value="FBOX"/>
    <property type="match status" value="1"/>
</dbReference>
<organism evidence="3">
    <name type="scientific">Fagus sylvatica</name>
    <name type="common">Beechnut</name>
    <dbReference type="NCBI Taxonomy" id="28930"/>
    <lineage>
        <taxon>Eukaryota</taxon>
        <taxon>Viridiplantae</taxon>
        <taxon>Streptophyta</taxon>
        <taxon>Embryophyta</taxon>
        <taxon>Tracheophyta</taxon>
        <taxon>Spermatophyta</taxon>
        <taxon>Magnoliopsida</taxon>
        <taxon>eudicotyledons</taxon>
        <taxon>Gunneridae</taxon>
        <taxon>Pentapetalae</taxon>
        <taxon>rosids</taxon>
        <taxon>fabids</taxon>
        <taxon>Fagales</taxon>
        <taxon>Fagaceae</taxon>
        <taxon>Fagus</taxon>
    </lineage>
</organism>
<proteinExistence type="predicted"/>
<feature type="domain" description="F-box" evidence="2">
    <location>
        <begin position="22"/>
        <end position="67"/>
    </location>
</feature>
<reference evidence="3" key="1">
    <citation type="submission" date="2018-02" db="EMBL/GenBank/DDBJ databases">
        <authorList>
            <person name="Cohen D.B."/>
            <person name="Kent A.D."/>
        </authorList>
    </citation>
    <scope>NUCLEOTIDE SEQUENCE</scope>
</reference>
<dbReference type="NCBIfam" id="TIGR01640">
    <property type="entry name" value="F_box_assoc_1"/>
    <property type="match status" value="1"/>
</dbReference>
<evidence type="ECO:0000259" key="2">
    <source>
        <dbReference type="PROSITE" id="PS50181"/>
    </source>
</evidence>
<dbReference type="InterPro" id="IPR001810">
    <property type="entry name" value="F-box_dom"/>
</dbReference>
<sequence>MKSSSATSQPQPQPQPWKKSILSSPEHLPYDVVYDILAHFPVKSLIRFRCVSKSWKSLITNPIFITTHFNFNLNRPKSLLSNNNAYLLYVATNYPSQLCTVVCNRDRTLTQISRFQIPFSHVRIAAFCKGLFFLRNYYNDVLYLWNPSIRKFNLLPPPIFNTCLVYVALGIAYHSQNNDFKILKLCSHSQKVQPVEAEVYTLSTDSWRRVVISVESEHNIGSIDYIDISPCLFFNGALHSIAGSRDHYFILSFDVNDERFREIMLPPNNLDEVGNFERLAVIKGSLAWITFSNHYDEYNGICNIWVMKEYGVVESWTKNSVELDWFLEFCGCFDNGELLIQNASRLVSFENVLAIEDAKWVGYTSNSMESLVLLDDVSSVDGD</sequence>
<dbReference type="InterPro" id="IPR050796">
    <property type="entry name" value="SCF_F-box_component"/>
</dbReference>
<dbReference type="PROSITE" id="PS50181">
    <property type="entry name" value="FBOX"/>
    <property type="match status" value="1"/>
</dbReference>
<gene>
    <name evidence="3" type="ORF">FSB_LOCUS53184</name>
</gene>